<keyword evidence="2" id="KW-1185">Reference proteome</keyword>
<reference evidence="1" key="1">
    <citation type="submission" date="2022-01" db="EMBL/GenBank/DDBJ databases">
        <title>Comparative genomics reveals a dynamic genome evolution in the ectomycorrhizal milk-cap (Lactarius) mushrooms.</title>
        <authorList>
            <consortium name="DOE Joint Genome Institute"/>
            <person name="Lebreton A."/>
            <person name="Tang N."/>
            <person name="Kuo A."/>
            <person name="LaButti K."/>
            <person name="Drula E."/>
            <person name="Barry K."/>
            <person name="Clum A."/>
            <person name="Lipzen A."/>
            <person name="Mousain D."/>
            <person name="Ng V."/>
            <person name="Wang R."/>
            <person name="Wang X."/>
            <person name="Dai Y."/>
            <person name="Henrissat B."/>
            <person name="Grigoriev I.V."/>
            <person name="Guerin-Laguette A."/>
            <person name="Yu F."/>
            <person name="Martin F.M."/>
        </authorList>
    </citation>
    <scope>NUCLEOTIDE SEQUENCE</scope>
    <source>
        <strain evidence="1">QP</strain>
    </source>
</reference>
<dbReference type="Gene3D" id="3.40.50.200">
    <property type="entry name" value="Peptidase S8/S53 domain"/>
    <property type="match status" value="1"/>
</dbReference>
<evidence type="ECO:0008006" key="3">
    <source>
        <dbReference type="Google" id="ProtNLM"/>
    </source>
</evidence>
<sequence length="51" mass="5467">VAAVISLLNDYRISHGKKLLGFLNPWLYSDGRACPNDITSGSNLGCNTPGF</sequence>
<dbReference type="GO" id="GO:0004252">
    <property type="term" value="F:serine-type endopeptidase activity"/>
    <property type="evidence" value="ECO:0007669"/>
    <property type="project" value="InterPro"/>
</dbReference>
<accession>A0AAD4LA76</accession>
<dbReference type="GO" id="GO:0008240">
    <property type="term" value="F:tripeptidyl-peptidase activity"/>
    <property type="evidence" value="ECO:0007669"/>
    <property type="project" value="TreeGrafter"/>
</dbReference>
<dbReference type="PANTHER" id="PTHR14218:SF15">
    <property type="entry name" value="TRIPEPTIDYL-PEPTIDASE 1"/>
    <property type="match status" value="1"/>
</dbReference>
<comment type="caution">
    <text evidence="1">The sequence shown here is derived from an EMBL/GenBank/DDBJ whole genome shotgun (WGS) entry which is preliminary data.</text>
</comment>
<feature type="non-terminal residue" evidence="1">
    <location>
        <position position="51"/>
    </location>
</feature>
<organism evidence="1 2">
    <name type="scientific">Lactarius akahatsu</name>
    <dbReference type="NCBI Taxonomy" id="416441"/>
    <lineage>
        <taxon>Eukaryota</taxon>
        <taxon>Fungi</taxon>
        <taxon>Dikarya</taxon>
        <taxon>Basidiomycota</taxon>
        <taxon>Agaricomycotina</taxon>
        <taxon>Agaricomycetes</taxon>
        <taxon>Russulales</taxon>
        <taxon>Russulaceae</taxon>
        <taxon>Lactarius</taxon>
    </lineage>
</organism>
<dbReference type="InterPro" id="IPR050819">
    <property type="entry name" value="Tripeptidyl-peptidase_I"/>
</dbReference>
<evidence type="ECO:0000313" key="1">
    <source>
        <dbReference type="EMBL" id="KAH8984337.1"/>
    </source>
</evidence>
<dbReference type="AlphaFoldDB" id="A0AAD4LA76"/>
<dbReference type="Proteomes" id="UP001201163">
    <property type="component" value="Unassembled WGS sequence"/>
</dbReference>
<feature type="non-terminal residue" evidence="1">
    <location>
        <position position="1"/>
    </location>
</feature>
<protein>
    <recommendedName>
        <fullName evidence="3">Peptidase S53 domain-containing protein</fullName>
    </recommendedName>
</protein>
<evidence type="ECO:0000313" key="2">
    <source>
        <dbReference type="Proteomes" id="UP001201163"/>
    </source>
</evidence>
<dbReference type="InterPro" id="IPR036852">
    <property type="entry name" value="Peptidase_S8/S53_dom_sf"/>
</dbReference>
<dbReference type="GO" id="GO:0006508">
    <property type="term" value="P:proteolysis"/>
    <property type="evidence" value="ECO:0007669"/>
    <property type="project" value="InterPro"/>
</dbReference>
<name>A0AAD4LA76_9AGAM</name>
<gene>
    <name evidence="1" type="ORF">EDB92DRAFT_1763589</name>
</gene>
<dbReference type="EMBL" id="JAKELL010000077">
    <property type="protein sequence ID" value="KAH8984337.1"/>
    <property type="molecule type" value="Genomic_DNA"/>
</dbReference>
<proteinExistence type="predicted"/>
<dbReference type="PANTHER" id="PTHR14218">
    <property type="entry name" value="PROTEASE S8 TRIPEPTIDYL PEPTIDASE I CLN2"/>
    <property type="match status" value="1"/>
</dbReference>